<dbReference type="Gene3D" id="3.90.950.20">
    <property type="entry name" value="CinA-like"/>
    <property type="match status" value="1"/>
</dbReference>
<reference evidence="3 4" key="1">
    <citation type="submission" date="2018-08" db="EMBL/GenBank/DDBJ databases">
        <title>Lysinibacillus sp. YLB-03 draft genome sequence.</title>
        <authorList>
            <person name="Yu L."/>
        </authorList>
    </citation>
    <scope>NUCLEOTIDE SEQUENCE [LARGE SCALE GENOMIC DNA]</scope>
    <source>
        <strain evidence="3 4">YLB-03</strain>
    </source>
</reference>
<feature type="domain" description="MoaB/Mog" evidence="2">
    <location>
        <begin position="4"/>
        <end position="171"/>
    </location>
</feature>
<dbReference type="NCBIfam" id="TIGR00177">
    <property type="entry name" value="molyb_syn"/>
    <property type="match status" value="1"/>
</dbReference>
<dbReference type="InterPro" id="IPR041424">
    <property type="entry name" value="CinA_KH"/>
</dbReference>
<dbReference type="NCBIfam" id="NF001813">
    <property type="entry name" value="PRK00549.1"/>
    <property type="match status" value="1"/>
</dbReference>
<dbReference type="Pfam" id="PF18146">
    <property type="entry name" value="CinA_KH"/>
    <property type="match status" value="1"/>
</dbReference>
<dbReference type="InterPro" id="IPR036653">
    <property type="entry name" value="CinA-like_C"/>
</dbReference>
<dbReference type="SMART" id="SM00852">
    <property type="entry name" value="MoCF_biosynth"/>
    <property type="match status" value="1"/>
</dbReference>
<comment type="caution">
    <text evidence="3">The sequence shown here is derived from an EMBL/GenBank/DDBJ whole genome shotgun (WGS) entry which is preliminary data.</text>
</comment>
<dbReference type="SUPFAM" id="SSF142433">
    <property type="entry name" value="CinA-like"/>
    <property type="match status" value="1"/>
</dbReference>
<dbReference type="OrthoDB" id="9801454at2"/>
<keyword evidence="4" id="KW-1185">Reference proteome</keyword>
<dbReference type="CDD" id="cd00885">
    <property type="entry name" value="cinA"/>
    <property type="match status" value="1"/>
</dbReference>
<dbReference type="Pfam" id="PF02464">
    <property type="entry name" value="CinA"/>
    <property type="match status" value="1"/>
</dbReference>
<dbReference type="RefSeq" id="WP_118874587.1">
    <property type="nucleotide sequence ID" value="NZ_QWEI01000001.1"/>
</dbReference>
<dbReference type="HAMAP" id="MF_00226_B">
    <property type="entry name" value="CinA_B"/>
    <property type="match status" value="1"/>
</dbReference>
<proteinExistence type="inferred from homology"/>
<dbReference type="EMBL" id="QWEI01000001">
    <property type="protein sequence ID" value="RHW39575.1"/>
    <property type="molecule type" value="Genomic_DNA"/>
</dbReference>
<dbReference type="Proteomes" id="UP000265692">
    <property type="component" value="Unassembled WGS sequence"/>
</dbReference>
<dbReference type="PANTHER" id="PTHR13939">
    <property type="entry name" value="NICOTINAMIDE-NUCLEOTIDE AMIDOHYDROLASE PNCC"/>
    <property type="match status" value="1"/>
</dbReference>
<dbReference type="InterPro" id="IPR001453">
    <property type="entry name" value="MoaB/Mog_dom"/>
</dbReference>
<evidence type="ECO:0000313" key="3">
    <source>
        <dbReference type="EMBL" id="RHW39575.1"/>
    </source>
</evidence>
<dbReference type="PANTHER" id="PTHR13939:SF0">
    <property type="entry name" value="NMN AMIDOHYDROLASE-LIKE PROTEIN YFAY"/>
    <property type="match status" value="1"/>
</dbReference>
<evidence type="ECO:0000256" key="1">
    <source>
        <dbReference type="HAMAP-Rule" id="MF_00226"/>
    </source>
</evidence>
<comment type="similarity">
    <text evidence="1">Belongs to the CinA family.</text>
</comment>
<protein>
    <recommendedName>
        <fullName evidence="1">Putative competence-damage inducible protein</fullName>
    </recommendedName>
</protein>
<dbReference type="Gene3D" id="3.40.980.10">
    <property type="entry name" value="MoaB/Mog-like domain"/>
    <property type="match status" value="1"/>
</dbReference>
<dbReference type="InterPro" id="IPR008136">
    <property type="entry name" value="CinA_C"/>
</dbReference>
<organism evidence="3 4">
    <name type="scientific">Ureibacillus yapensis</name>
    <dbReference type="NCBI Taxonomy" id="2304605"/>
    <lineage>
        <taxon>Bacteria</taxon>
        <taxon>Bacillati</taxon>
        <taxon>Bacillota</taxon>
        <taxon>Bacilli</taxon>
        <taxon>Bacillales</taxon>
        <taxon>Caryophanaceae</taxon>
        <taxon>Ureibacillus</taxon>
    </lineage>
</organism>
<gene>
    <name evidence="1" type="primary">cinA</name>
    <name evidence="3" type="ORF">D1B33_01645</name>
</gene>
<dbReference type="AlphaFoldDB" id="A0A396SE63"/>
<evidence type="ECO:0000259" key="2">
    <source>
        <dbReference type="SMART" id="SM00852"/>
    </source>
</evidence>
<sequence>MNAEIIAVGSELLLGQIANTNAKFISKQLSELGINVYYHSVVGDNAERLKQAITIAEGRADLIIFSGGLGPTKDDLTKETIASHLNLPLEYNATALAYIERYFTTSGREMTDNNRKQALVLEGCEVLANHHGMAPGMLLEKNGRTYILLPGPPKELEPMFQFEAKPKLAAKLSAGGVIQSQVLRFYGIGEAELEVRIQDILDSQTNPTIAPLASDGEVTLRITAKADNNEEAWRLIEAKEAEILAIVGDYHYGYNDDSLASKMVEMLVRHELTIAAAESLTAGLFQAELAEIPGIGVSLAGGLVTYDAQAKVDQLGIHQSILDEFGIVSSECAEAMAVKVREKFGTDIGVGLTGAAGPDPHDGQPAGTIWLGFSFADSKPVTRKLQLQGMRNTNRIRAVKFAYSYLMRLLVEKGYEKL</sequence>
<dbReference type="Gene3D" id="3.30.70.2860">
    <property type="match status" value="1"/>
</dbReference>
<evidence type="ECO:0000313" key="4">
    <source>
        <dbReference type="Proteomes" id="UP000265692"/>
    </source>
</evidence>
<name>A0A396SE63_9BACL</name>
<dbReference type="InterPro" id="IPR008135">
    <property type="entry name" value="Competence-induced_CinA"/>
</dbReference>
<accession>A0A396SE63</accession>
<dbReference type="NCBIfam" id="TIGR00199">
    <property type="entry name" value="PncC_domain"/>
    <property type="match status" value="1"/>
</dbReference>
<dbReference type="SUPFAM" id="SSF53218">
    <property type="entry name" value="Molybdenum cofactor biosynthesis proteins"/>
    <property type="match status" value="1"/>
</dbReference>
<dbReference type="InterPro" id="IPR036425">
    <property type="entry name" value="MoaB/Mog-like_dom_sf"/>
</dbReference>
<dbReference type="PIRSF" id="PIRSF006728">
    <property type="entry name" value="CinA"/>
    <property type="match status" value="1"/>
</dbReference>
<dbReference type="InterPro" id="IPR050101">
    <property type="entry name" value="CinA"/>
</dbReference>
<dbReference type="NCBIfam" id="TIGR00200">
    <property type="entry name" value="cinA_nterm"/>
    <property type="match status" value="1"/>
</dbReference>
<dbReference type="Pfam" id="PF00994">
    <property type="entry name" value="MoCF_biosynth"/>
    <property type="match status" value="1"/>
</dbReference>